<gene>
    <name evidence="5" type="ORF">SteCoe_9999</name>
</gene>
<evidence type="ECO:0008006" key="7">
    <source>
        <dbReference type="Google" id="ProtNLM"/>
    </source>
</evidence>
<dbReference type="GO" id="GO:0033615">
    <property type="term" value="P:mitochondrial proton-transporting ATP synthase complex assembly"/>
    <property type="evidence" value="ECO:0007669"/>
    <property type="project" value="TreeGrafter"/>
</dbReference>
<dbReference type="EMBL" id="MPUH01000159">
    <property type="protein sequence ID" value="OMJ88101.1"/>
    <property type="molecule type" value="Genomic_DNA"/>
</dbReference>
<dbReference type="PANTHER" id="PTHR13126:SF0">
    <property type="entry name" value="ATP SYNTHASE MITOCHONDRIAL F1 COMPLEX ASSEMBLY FACTOR 1"/>
    <property type="match status" value="1"/>
</dbReference>
<dbReference type="GO" id="GO:0005739">
    <property type="term" value="C:mitochondrion"/>
    <property type="evidence" value="ECO:0007669"/>
    <property type="project" value="UniProtKB-SubCell"/>
</dbReference>
<evidence type="ECO:0000256" key="2">
    <source>
        <dbReference type="ARBA" id="ARBA00009116"/>
    </source>
</evidence>
<name>A0A1R2CGF0_9CILI</name>
<keyword evidence="4" id="KW-0496">Mitochondrion</keyword>
<comment type="similarity">
    <text evidence="2">Belongs to the ATP11 family.</text>
</comment>
<dbReference type="OrthoDB" id="16535at2759"/>
<evidence type="ECO:0000256" key="4">
    <source>
        <dbReference type="ARBA" id="ARBA00023128"/>
    </source>
</evidence>
<dbReference type="InterPro" id="IPR010591">
    <property type="entry name" value="ATP11"/>
</dbReference>
<keyword evidence="6" id="KW-1185">Reference proteome</keyword>
<dbReference type="Pfam" id="PF06644">
    <property type="entry name" value="ATP11"/>
    <property type="match status" value="1"/>
</dbReference>
<keyword evidence="3" id="KW-0809">Transit peptide</keyword>
<evidence type="ECO:0000256" key="3">
    <source>
        <dbReference type="ARBA" id="ARBA00022946"/>
    </source>
</evidence>
<dbReference type="Proteomes" id="UP000187209">
    <property type="component" value="Unassembled WGS sequence"/>
</dbReference>
<dbReference type="AlphaFoldDB" id="A0A1R2CGF0"/>
<proteinExistence type="inferred from homology"/>
<sequence>MKTEPLKDKSARTVIDVWNLYHGVLPDAVSLVMNYQRAKFLQDRMTKMPIFMQPVIRDTSHFFLLSHISEGKKLIMFNFVEDIKTKPLEYDPIFIIRVFNQMYSSHNILLLRGDIVDNTISKQEAKLAMRGLIHYYTDDNLYKAFIEPFNENLADFDHDKFLTDYLEDFSKKEEKFNEFLR</sequence>
<evidence type="ECO:0000313" key="6">
    <source>
        <dbReference type="Proteomes" id="UP000187209"/>
    </source>
</evidence>
<dbReference type="PANTHER" id="PTHR13126">
    <property type="entry name" value="CHAPERONE ATP11"/>
    <property type="match status" value="1"/>
</dbReference>
<evidence type="ECO:0000256" key="1">
    <source>
        <dbReference type="ARBA" id="ARBA00004173"/>
    </source>
</evidence>
<comment type="caution">
    <text evidence="5">The sequence shown here is derived from an EMBL/GenBank/DDBJ whole genome shotgun (WGS) entry which is preliminary data.</text>
</comment>
<comment type="subcellular location">
    <subcellularLocation>
        <location evidence="1">Mitochondrion</location>
    </subcellularLocation>
</comment>
<evidence type="ECO:0000313" key="5">
    <source>
        <dbReference type="EMBL" id="OMJ88101.1"/>
    </source>
</evidence>
<organism evidence="5 6">
    <name type="scientific">Stentor coeruleus</name>
    <dbReference type="NCBI Taxonomy" id="5963"/>
    <lineage>
        <taxon>Eukaryota</taxon>
        <taxon>Sar</taxon>
        <taxon>Alveolata</taxon>
        <taxon>Ciliophora</taxon>
        <taxon>Postciliodesmatophora</taxon>
        <taxon>Heterotrichea</taxon>
        <taxon>Heterotrichida</taxon>
        <taxon>Stentoridae</taxon>
        <taxon>Stentor</taxon>
    </lineage>
</organism>
<accession>A0A1R2CGF0</accession>
<protein>
    <recommendedName>
        <fullName evidence="7">ATP synthase mitochondrial F1 complex assembly factor 1</fullName>
    </recommendedName>
</protein>
<reference evidence="5 6" key="1">
    <citation type="submission" date="2016-11" db="EMBL/GenBank/DDBJ databases">
        <title>The macronuclear genome of Stentor coeruleus: a giant cell with tiny introns.</title>
        <authorList>
            <person name="Slabodnick M."/>
            <person name="Ruby J.G."/>
            <person name="Reiff S.B."/>
            <person name="Swart E.C."/>
            <person name="Gosai S."/>
            <person name="Prabakaran S."/>
            <person name="Witkowska E."/>
            <person name="Larue G.E."/>
            <person name="Fisher S."/>
            <person name="Freeman R.M."/>
            <person name="Gunawardena J."/>
            <person name="Chu W."/>
            <person name="Stover N.A."/>
            <person name="Gregory B.D."/>
            <person name="Nowacki M."/>
            <person name="Derisi J."/>
            <person name="Roy S.W."/>
            <person name="Marshall W.F."/>
            <person name="Sood P."/>
        </authorList>
    </citation>
    <scope>NUCLEOTIDE SEQUENCE [LARGE SCALE GENOMIC DNA]</scope>
    <source>
        <strain evidence="5">WM001</strain>
    </source>
</reference>